<reference evidence="1" key="1">
    <citation type="submission" date="2019-01" db="EMBL/GenBank/DDBJ databases">
        <title>Draft genome sequences of three monokaryotic isolates of the white-rot basidiomycete fungus Dichomitus squalens.</title>
        <authorList>
            <consortium name="DOE Joint Genome Institute"/>
            <person name="Lopez S.C."/>
            <person name="Andreopoulos B."/>
            <person name="Pangilinan J."/>
            <person name="Lipzen A."/>
            <person name="Riley R."/>
            <person name="Ahrendt S."/>
            <person name="Ng V."/>
            <person name="Barry K."/>
            <person name="Daum C."/>
            <person name="Grigoriev I.V."/>
            <person name="Hilden K.S."/>
            <person name="Makela M.R."/>
            <person name="de Vries R.P."/>
        </authorList>
    </citation>
    <scope>NUCLEOTIDE SEQUENCE [LARGE SCALE GENOMIC DNA]</scope>
    <source>
        <strain evidence="1">OM18370.1</strain>
    </source>
</reference>
<organism evidence="1">
    <name type="scientific">Dichomitus squalens</name>
    <dbReference type="NCBI Taxonomy" id="114155"/>
    <lineage>
        <taxon>Eukaryota</taxon>
        <taxon>Fungi</taxon>
        <taxon>Dikarya</taxon>
        <taxon>Basidiomycota</taxon>
        <taxon>Agaricomycotina</taxon>
        <taxon>Agaricomycetes</taxon>
        <taxon>Polyporales</taxon>
        <taxon>Polyporaceae</taxon>
        <taxon>Dichomitus</taxon>
    </lineage>
</organism>
<accession>A0A4Q9MDU0</accession>
<gene>
    <name evidence="1" type="ORF">BD311DRAFT_767010</name>
</gene>
<name>A0A4Q9MDU0_9APHY</name>
<protein>
    <submittedName>
        <fullName evidence="1">Uncharacterized protein</fullName>
    </submittedName>
</protein>
<sequence>MRPLYVSMRGHIYDSSSFGRLRPRRRVVLKRPTVQLSRINEDDPVYQVIVLVCVTCEAKGTVRLRVPAVCQAPVSEHTIEDLRQIQMLPRPLVSCKIELRWNERTCV</sequence>
<dbReference type="EMBL" id="ML143485">
    <property type="protein sequence ID" value="TBU24192.1"/>
    <property type="molecule type" value="Genomic_DNA"/>
</dbReference>
<dbReference type="Proteomes" id="UP000292957">
    <property type="component" value="Unassembled WGS sequence"/>
</dbReference>
<evidence type="ECO:0000313" key="1">
    <source>
        <dbReference type="EMBL" id="TBU24192.1"/>
    </source>
</evidence>
<dbReference type="AlphaFoldDB" id="A0A4Q9MDU0"/>
<proteinExistence type="predicted"/>